<evidence type="ECO:0000313" key="2">
    <source>
        <dbReference type="Proteomes" id="UP000256478"/>
    </source>
</evidence>
<evidence type="ECO:0000313" key="1">
    <source>
        <dbReference type="EMBL" id="REL26126.1"/>
    </source>
</evidence>
<dbReference type="OrthoDB" id="6398897at2"/>
<accession>A0A3E0TNI5</accession>
<name>A0A3E0TNI5_9GAMM</name>
<reference evidence="1 2" key="1">
    <citation type="submission" date="2018-08" db="EMBL/GenBank/DDBJ databases">
        <title>Thalassotalea euphylliae genome.</title>
        <authorList>
            <person name="Summers S."/>
            <person name="Rice S.A."/>
            <person name="Freckelton M.L."/>
            <person name="Nedved B.T."/>
            <person name="Hadfield M.G."/>
        </authorList>
    </citation>
    <scope>NUCLEOTIDE SEQUENCE [LARGE SCALE GENOMIC DNA]</scope>
    <source>
        <strain evidence="1 2">H1</strain>
    </source>
</reference>
<proteinExistence type="predicted"/>
<dbReference type="Proteomes" id="UP000256478">
    <property type="component" value="Unassembled WGS sequence"/>
</dbReference>
<dbReference type="EMBL" id="QUOU01000001">
    <property type="protein sequence ID" value="REL26126.1"/>
    <property type="molecule type" value="Genomic_DNA"/>
</dbReference>
<dbReference type="RefSeq" id="WP_116007247.1">
    <property type="nucleotide sequence ID" value="NZ_QUOU01000001.1"/>
</dbReference>
<gene>
    <name evidence="1" type="ORF">DXX93_05730</name>
</gene>
<dbReference type="AlphaFoldDB" id="A0A3E0TNI5"/>
<protein>
    <recommendedName>
        <fullName evidence="3">SGNH/GDSL hydrolase family protein</fullName>
    </recommendedName>
</protein>
<evidence type="ECO:0008006" key="3">
    <source>
        <dbReference type="Google" id="ProtNLM"/>
    </source>
</evidence>
<sequence length="268" mass="31104">MPKVSLVTRLYTAIVRRMGEVVHQLRDNYYRKKNSGKPRLLVFTDSRGYEVVKPWNRKSAYASYVGKLCKEYHVEHVICPEFSTTVIDFLYEYQSRVAAGKKYDAVIAHVGVVDYSPRPVSMLNDMMAVKGHKINTLFPEREFDFKTYHAAHFAELYYGKPVKNFYSQAFLQEQVIPKLQAIEPLIMVGCSPVLTSWHGNYWRDRPQNMDMILDYSAVCRDNLANFIDYSAWDEQTVKQNTIDNIHLSNKGFDETYSQIKTKLAKLGL</sequence>
<organism evidence="1 2">
    <name type="scientific">Thalassotalea euphylliae</name>
    <dbReference type="NCBI Taxonomy" id="1655234"/>
    <lineage>
        <taxon>Bacteria</taxon>
        <taxon>Pseudomonadati</taxon>
        <taxon>Pseudomonadota</taxon>
        <taxon>Gammaproteobacteria</taxon>
        <taxon>Alteromonadales</taxon>
        <taxon>Colwelliaceae</taxon>
        <taxon>Thalassotalea</taxon>
    </lineage>
</organism>
<comment type="caution">
    <text evidence="1">The sequence shown here is derived from an EMBL/GenBank/DDBJ whole genome shotgun (WGS) entry which is preliminary data.</text>
</comment>